<proteinExistence type="predicted"/>
<feature type="region of interest" description="Disordered" evidence="1">
    <location>
        <begin position="19"/>
        <end position="48"/>
    </location>
</feature>
<dbReference type="AlphaFoldDB" id="A0A4Z2EI90"/>
<reference evidence="3 4" key="1">
    <citation type="submission" date="2019-03" db="EMBL/GenBank/DDBJ databases">
        <title>First draft genome of Liparis tanakae, snailfish: a comprehensive survey of snailfish specific genes.</title>
        <authorList>
            <person name="Kim W."/>
            <person name="Song I."/>
            <person name="Jeong J.-H."/>
            <person name="Kim D."/>
            <person name="Kim S."/>
            <person name="Ryu S."/>
            <person name="Song J.Y."/>
            <person name="Lee S.K."/>
        </authorList>
    </citation>
    <scope>NUCLEOTIDE SEQUENCE [LARGE SCALE GENOMIC DNA]</scope>
    <source>
        <tissue evidence="3">Muscle</tissue>
    </source>
</reference>
<keyword evidence="2" id="KW-0732">Signal</keyword>
<dbReference type="Proteomes" id="UP000314294">
    <property type="component" value="Unassembled WGS sequence"/>
</dbReference>
<gene>
    <name evidence="3" type="ORF">EYF80_061521</name>
</gene>
<evidence type="ECO:0000313" key="4">
    <source>
        <dbReference type="Proteomes" id="UP000314294"/>
    </source>
</evidence>
<sequence length="79" mass="8545">MSGLLWLLVVFDGQESESDSLVRMTETTTSFSPPGGFSWGDTISSDGTKRGTCETQWWWRNGGDVKLNASGQTGETAVP</sequence>
<organism evidence="3 4">
    <name type="scientific">Liparis tanakae</name>
    <name type="common">Tanaka's snailfish</name>
    <dbReference type="NCBI Taxonomy" id="230148"/>
    <lineage>
        <taxon>Eukaryota</taxon>
        <taxon>Metazoa</taxon>
        <taxon>Chordata</taxon>
        <taxon>Craniata</taxon>
        <taxon>Vertebrata</taxon>
        <taxon>Euteleostomi</taxon>
        <taxon>Actinopterygii</taxon>
        <taxon>Neopterygii</taxon>
        <taxon>Teleostei</taxon>
        <taxon>Neoteleostei</taxon>
        <taxon>Acanthomorphata</taxon>
        <taxon>Eupercaria</taxon>
        <taxon>Perciformes</taxon>
        <taxon>Cottioidei</taxon>
        <taxon>Cottales</taxon>
        <taxon>Liparidae</taxon>
        <taxon>Liparis</taxon>
    </lineage>
</organism>
<feature type="chain" id="PRO_5021485995" description="Secreted protein" evidence="2">
    <location>
        <begin position="17"/>
        <end position="79"/>
    </location>
</feature>
<accession>A0A4Z2EI90</accession>
<evidence type="ECO:0000256" key="1">
    <source>
        <dbReference type="SAM" id="MobiDB-lite"/>
    </source>
</evidence>
<keyword evidence="4" id="KW-1185">Reference proteome</keyword>
<evidence type="ECO:0000313" key="3">
    <source>
        <dbReference type="EMBL" id="TNN28331.1"/>
    </source>
</evidence>
<evidence type="ECO:0008006" key="5">
    <source>
        <dbReference type="Google" id="ProtNLM"/>
    </source>
</evidence>
<feature type="signal peptide" evidence="2">
    <location>
        <begin position="1"/>
        <end position="16"/>
    </location>
</feature>
<evidence type="ECO:0000256" key="2">
    <source>
        <dbReference type="SAM" id="SignalP"/>
    </source>
</evidence>
<comment type="caution">
    <text evidence="3">The sequence shown here is derived from an EMBL/GenBank/DDBJ whole genome shotgun (WGS) entry which is preliminary data.</text>
</comment>
<dbReference type="EMBL" id="SRLO01007015">
    <property type="protein sequence ID" value="TNN28331.1"/>
    <property type="molecule type" value="Genomic_DNA"/>
</dbReference>
<name>A0A4Z2EI90_9TELE</name>
<protein>
    <recommendedName>
        <fullName evidence="5">Secreted protein</fullName>
    </recommendedName>
</protein>